<dbReference type="CDD" id="cd15457">
    <property type="entry name" value="NADAR"/>
    <property type="match status" value="1"/>
</dbReference>
<keyword evidence="5" id="KW-1185">Reference proteome</keyword>
<evidence type="ECO:0000259" key="3">
    <source>
        <dbReference type="Pfam" id="PF08719"/>
    </source>
</evidence>
<dbReference type="STRING" id="1391654.AKJ09_00188"/>
<organism evidence="4 5">
    <name type="scientific">Labilithrix luteola</name>
    <dbReference type="NCBI Taxonomy" id="1391654"/>
    <lineage>
        <taxon>Bacteria</taxon>
        <taxon>Pseudomonadati</taxon>
        <taxon>Myxococcota</taxon>
        <taxon>Polyangia</taxon>
        <taxon>Polyangiales</taxon>
        <taxon>Labilitrichaceae</taxon>
        <taxon>Labilithrix</taxon>
    </lineage>
</organism>
<dbReference type="InterPro" id="IPR012816">
    <property type="entry name" value="NADAR"/>
</dbReference>
<evidence type="ECO:0000256" key="2">
    <source>
        <dbReference type="ARBA" id="ARBA00000751"/>
    </source>
</evidence>
<feature type="domain" description="NADAR" evidence="3">
    <location>
        <begin position="21"/>
        <end position="179"/>
    </location>
</feature>
<comment type="catalytic activity">
    <reaction evidence="2">
        <text>2,5-diamino-6-hydroxy-4-(5-phosphoribosylamino)-pyrimidine + H2O = 2,5,6-triamino-4-hydroxypyrimidine + D-ribose 5-phosphate</text>
        <dbReference type="Rhea" id="RHEA:23436"/>
        <dbReference type="ChEBI" id="CHEBI:15377"/>
        <dbReference type="ChEBI" id="CHEBI:58614"/>
        <dbReference type="ChEBI" id="CHEBI:78346"/>
        <dbReference type="ChEBI" id="CHEBI:137796"/>
    </reaction>
</comment>
<accession>A0A0K1PK87</accession>
<dbReference type="EMBL" id="CP012333">
    <property type="protein sequence ID" value="AKU93524.1"/>
    <property type="molecule type" value="Genomic_DNA"/>
</dbReference>
<dbReference type="Gene3D" id="1.10.357.40">
    <property type="entry name" value="YbiA-like"/>
    <property type="match status" value="1"/>
</dbReference>
<proteinExistence type="predicted"/>
<name>A0A0K1PK87_9BACT</name>
<dbReference type="InterPro" id="IPR037238">
    <property type="entry name" value="YbiA-like_sf"/>
</dbReference>
<evidence type="ECO:0000256" key="1">
    <source>
        <dbReference type="ARBA" id="ARBA00000022"/>
    </source>
</evidence>
<dbReference type="AlphaFoldDB" id="A0A0K1PK87"/>
<gene>
    <name evidence="4" type="ORF">AKJ09_00188</name>
</gene>
<dbReference type="KEGG" id="llu:AKJ09_00188"/>
<evidence type="ECO:0000313" key="5">
    <source>
        <dbReference type="Proteomes" id="UP000064967"/>
    </source>
</evidence>
<dbReference type="Proteomes" id="UP000064967">
    <property type="component" value="Chromosome"/>
</dbReference>
<keyword evidence="4" id="KW-0378">Hydrolase</keyword>
<sequence>MWTRQSLTTHLVKGHRVDFLFFWGHTPKSPGRVDASCLSQWFPAPFVIDGVRYATAEHFMMAEKARLFGDDDALSNILAAKSPPEAKALGRTVRNYDDDAWSAARVDAVVRGNLAKFGQDEALGAFLRSTGRRILVEASPHDRIWGIGLGGSNPAAQQPSQWRGQNLLGFALTEVRARLFGGQKDHSATPLR</sequence>
<reference evidence="4 5" key="1">
    <citation type="submission" date="2015-08" db="EMBL/GenBank/DDBJ databases">
        <authorList>
            <person name="Babu N.S."/>
            <person name="Beckwith C.J."/>
            <person name="Beseler K.G."/>
            <person name="Brison A."/>
            <person name="Carone J.V."/>
            <person name="Caskin T.P."/>
            <person name="Diamond M."/>
            <person name="Durham M.E."/>
            <person name="Foxe J.M."/>
            <person name="Go M."/>
            <person name="Henderson B.A."/>
            <person name="Jones I.B."/>
            <person name="McGettigan J.A."/>
            <person name="Micheletti S.J."/>
            <person name="Nasrallah M.E."/>
            <person name="Ortiz D."/>
            <person name="Piller C.R."/>
            <person name="Privatt S.R."/>
            <person name="Schneider S.L."/>
            <person name="Sharp S."/>
            <person name="Smith T.C."/>
            <person name="Stanton J.D."/>
            <person name="Ullery H.E."/>
            <person name="Wilson R.J."/>
            <person name="Serrano M.G."/>
            <person name="Buck G."/>
            <person name="Lee V."/>
            <person name="Wang Y."/>
            <person name="Carvalho R."/>
            <person name="Voegtly L."/>
            <person name="Shi R."/>
            <person name="Duckworth R."/>
            <person name="Johnson A."/>
            <person name="Loviza R."/>
            <person name="Walstead R."/>
            <person name="Shah Z."/>
            <person name="Kiflezghi M."/>
            <person name="Wade K."/>
            <person name="Ball S.L."/>
            <person name="Bradley K.W."/>
            <person name="Asai D.J."/>
            <person name="Bowman C.A."/>
            <person name="Russell D.A."/>
            <person name="Pope W.H."/>
            <person name="Jacobs-Sera D."/>
            <person name="Hendrix R.W."/>
            <person name="Hatfull G.F."/>
        </authorList>
    </citation>
    <scope>NUCLEOTIDE SEQUENCE [LARGE SCALE GENOMIC DNA]</scope>
    <source>
        <strain evidence="4 5">DSM 27648</strain>
    </source>
</reference>
<evidence type="ECO:0000313" key="4">
    <source>
        <dbReference type="EMBL" id="AKU93524.1"/>
    </source>
</evidence>
<dbReference type="PATRIC" id="fig|1391654.3.peg.203"/>
<dbReference type="NCBIfam" id="TIGR02464">
    <property type="entry name" value="ribofla_fusion"/>
    <property type="match status" value="1"/>
</dbReference>
<comment type="catalytic activity">
    <reaction evidence="1">
        <text>5-amino-6-(5-phospho-D-ribosylamino)uracil + H2O = 5,6-diaminouracil + D-ribose 5-phosphate</text>
        <dbReference type="Rhea" id="RHEA:55020"/>
        <dbReference type="ChEBI" id="CHEBI:15377"/>
        <dbReference type="ChEBI" id="CHEBI:46252"/>
        <dbReference type="ChEBI" id="CHEBI:58453"/>
        <dbReference type="ChEBI" id="CHEBI:78346"/>
    </reaction>
</comment>
<dbReference type="Pfam" id="PF08719">
    <property type="entry name" value="NADAR"/>
    <property type="match status" value="1"/>
</dbReference>
<protein>
    <submittedName>
        <fullName evidence="4">GTP cyclohydrolase II</fullName>
    </submittedName>
</protein>
<dbReference type="SUPFAM" id="SSF143990">
    <property type="entry name" value="YbiA-like"/>
    <property type="match status" value="1"/>
</dbReference>
<dbReference type="GO" id="GO:0016787">
    <property type="term" value="F:hydrolase activity"/>
    <property type="evidence" value="ECO:0007669"/>
    <property type="project" value="UniProtKB-KW"/>
</dbReference>